<name>A0A937X283_9BACT</name>
<keyword evidence="1" id="KW-0808">Transferase</keyword>
<dbReference type="Gene3D" id="1.10.150.390">
    <property type="match status" value="1"/>
</dbReference>
<dbReference type="AlphaFoldDB" id="A0A937X283"/>
<evidence type="ECO:0000313" key="5">
    <source>
        <dbReference type="Proteomes" id="UP000703893"/>
    </source>
</evidence>
<evidence type="ECO:0000259" key="3">
    <source>
        <dbReference type="Pfam" id="PF04998"/>
    </source>
</evidence>
<dbReference type="SUPFAM" id="SSF64484">
    <property type="entry name" value="beta and beta-prime subunits of DNA dependent RNA-polymerase"/>
    <property type="match status" value="1"/>
</dbReference>
<gene>
    <name evidence="4" type="ORF">FJZ00_05965</name>
</gene>
<dbReference type="Gene3D" id="2.40.50.100">
    <property type="match status" value="1"/>
</dbReference>
<dbReference type="Proteomes" id="UP000703893">
    <property type="component" value="Unassembled WGS sequence"/>
</dbReference>
<sequence length="483" mass="52299">MKLDYYSKLMVKDTERVKAGTPLAKTEVVLKLSGNLAHLAGRVEIPEVPPHTDEESEPEPLGFHITILESLALRRDIPALAKRADFREQQVVTYLMAKEGDSVAPGTTVVRTEILSHAGGVIEEPKVGEGMIARLLLVTPDQEKNYEVPKAQLAVKEGEFVFEGADLGGGAKAEWAGRARVSGGKIYVRHARPYLISAGTQLLCTAGDMVLMGEPLAMLVYDRVKTGDIIQGLPRVEELLEARKPKDSAVITERAGEIDMDGEPDEATTILVKTDTGERDSYAVPPGTRVIVNKGDYVEGGAPVTDGPINPHDVLRVSGVEATQRFLVDEVQMVYKSQGVEIADKHIEVIVRQMTRKKRVDDPGDSQLLPGEMVDTFEANKVARELEAEGKSMGVVHSVLLGITKASLNTESFVSAASFQETTRVLTEAAIEGKKDWLHGLKENVVIGRLIPAGTGFFDVEEESEPMGPESAIIGGVPPEALI</sequence>
<evidence type="ECO:0000256" key="1">
    <source>
        <dbReference type="ARBA" id="ARBA00022679"/>
    </source>
</evidence>
<dbReference type="FunFam" id="1.10.150.390:FF:000002">
    <property type="entry name" value="DNA-directed RNA polymerase subunit beta"/>
    <property type="match status" value="1"/>
</dbReference>
<dbReference type="Pfam" id="PF04998">
    <property type="entry name" value="RNA_pol_Rpb1_5"/>
    <property type="match status" value="1"/>
</dbReference>
<dbReference type="InterPro" id="IPR007081">
    <property type="entry name" value="RNA_pol_Rpb1_5"/>
</dbReference>
<dbReference type="PANTHER" id="PTHR48443">
    <property type="entry name" value="DNA-DIRECTED RNA POLYMERASE SUBUNIT BETA"/>
    <property type="match status" value="1"/>
</dbReference>
<reference evidence="4 5" key="1">
    <citation type="submission" date="2019-03" db="EMBL/GenBank/DDBJ databases">
        <title>Lake Tanganyika Metagenome-Assembled Genomes (MAGs).</title>
        <authorList>
            <person name="Tran P."/>
        </authorList>
    </citation>
    <scope>NUCLEOTIDE SEQUENCE [LARGE SCALE GENOMIC DNA]</scope>
    <source>
        <strain evidence="4">K_DeepCast_65m_m2_236</strain>
    </source>
</reference>
<dbReference type="EMBL" id="VGJX01000290">
    <property type="protein sequence ID" value="MBM3274676.1"/>
    <property type="molecule type" value="Genomic_DNA"/>
</dbReference>
<evidence type="ECO:0000256" key="2">
    <source>
        <dbReference type="ARBA" id="ARBA00022833"/>
    </source>
</evidence>
<dbReference type="PANTHER" id="PTHR48443:SF2">
    <property type="entry name" value="DNA-DIRECTED RNA POLYMERASE SUBUNIT BETA"/>
    <property type="match status" value="1"/>
</dbReference>
<keyword evidence="2" id="KW-0862">Zinc</keyword>
<accession>A0A937X283</accession>
<evidence type="ECO:0000313" key="4">
    <source>
        <dbReference type="EMBL" id="MBM3274676.1"/>
    </source>
</evidence>
<organism evidence="4 5">
    <name type="scientific">Candidatus Tanganyikabacteria bacterium</name>
    <dbReference type="NCBI Taxonomy" id="2961651"/>
    <lineage>
        <taxon>Bacteria</taxon>
        <taxon>Bacillati</taxon>
        <taxon>Candidatus Sericytochromatia</taxon>
        <taxon>Candidatus Tanganyikabacteria</taxon>
    </lineage>
</organism>
<dbReference type="CDD" id="cd02655">
    <property type="entry name" value="RNAP_beta'_C"/>
    <property type="match status" value="1"/>
</dbReference>
<proteinExistence type="predicted"/>
<dbReference type="GO" id="GO:0003677">
    <property type="term" value="F:DNA binding"/>
    <property type="evidence" value="ECO:0007669"/>
    <property type="project" value="InterPro"/>
</dbReference>
<feature type="domain" description="RNA polymerase Rpb1" evidence="3">
    <location>
        <begin position="288"/>
        <end position="410"/>
    </location>
</feature>
<protein>
    <recommendedName>
        <fullName evidence="3">RNA polymerase Rpb1 domain-containing protein</fullName>
    </recommendedName>
</protein>
<dbReference type="Gene3D" id="1.10.1790.20">
    <property type="match status" value="1"/>
</dbReference>
<comment type="caution">
    <text evidence="4">The sequence shown here is derived from an EMBL/GenBank/DDBJ whole genome shotgun (WGS) entry which is preliminary data.</text>
</comment>
<dbReference type="GO" id="GO:0003899">
    <property type="term" value="F:DNA-directed RNA polymerase activity"/>
    <property type="evidence" value="ECO:0007669"/>
    <property type="project" value="InterPro"/>
</dbReference>
<dbReference type="GO" id="GO:0006351">
    <property type="term" value="P:DNA-templated transcription"/>
    <property type="evidence" value="ECO:0007669"/>
    <property type="project" value="InterPro"/>
</dbReference>